<feature type="compositionally biased region" description="Basic and acidic residues" evidence="1">
    <location>
        <begin position="73"/>
        <end position="83"/>
    </location>
</feature>
<dbReference type="AlphaFoldDB" id="A0A2M9ZVJ4"/>
<dbReference type="NCBIfam" id="NF047433">
    <property type="entry name" value="Lepto_7_Nterm"/>
    <property type="match status" value="1"/>
</dbReference>
<evidence type="ECO:0000313" key="2">
    <source>
        <dbReference type="EMBL" id="PJZ76045.1"/>
    </source>
</evidence>
<evidence type="ECO:0000256" key="1">
    <source>
        <dbReference type="SAM" id="MobiDB-lite"/>
    </source>
</evidence>
<gene>
    <name evidence="2" type="ORF">CH365_16580</name>
</gene>
<sequence length="405" mass="45893">MRNGQILRGEVIQQTATTMQIKMEDGKVKQLNKKEIQRVSYKEPTAQEKKESEEKIKQQSTIVEEPPPPTPEPTKKSELEGDKGASPYTIDQAKRKDLEIYFGAGLGTYRPATENYLDHVSAKAGNLTGATPMQVDDPAYKRGLAYSLGAIYYWKKFAFGFAANHFAGKTSERMTVYGGNSILQEFHGTFPERQNSLKLDVSYLAFSNQRLDIRPSFGYSQFWGKTVDNNTTANEYYANSLVSVMKFNYDFLEILKGPSVGIKATIRFGERWEDRVELHYLSLTGAQYVGAVNNTATTDGTYFDYYRSDLTTTWTAKGFNFSNKLFYRWTYTISFWVGIQLFEWKYSINSMGQRFQGLGDITSPPTLDVVILSNLMLQTVAKSTAAANRASSLEFGVMKRFEFSQ</sequence>
<dbReference type="EMBL" id="NPEA01000009">
    <property type="protein sequence ID" value="PJZ76045.1"/>
    <property type="molecule type" value="Genomic_DNA"/>
</dbReference>
<feature type="compositionally biased region" description="Basic and acidic residues" evidence="1">
    <location>
        <begin position="27"/>
        <end position="57"/>
    </location>
</feature>
<evidence type="ECO:0000313" key="3">
    <source>
        <dbReference type="Proteomes" id="UP000231843"/>
    </source>
</evidence>
<comment type="caution">
    <text evidence="2">The sequence shown here is derived from an EMBL/GenBank/DDBJ whole genome shotgun (WGS) entry which is preliminary data.</text>
</comment>
<proteinExistence type="predicted"/>
<dbReference type="OrthoDB" id="316314at2"/>
<organism evidence="2 3">
    <name type="scientific">Leptospira neocaledonica</name>
    <dbReference type="NCBI Taxonomy" id="2023192"/>
    <lineage>
        <taxon>Bacteria</taxon>
        <taxon>Pseudomonadati</taxon>
        <taxon>Spirochaetota</taxon>
        <taxon>Spirochaetia</taxon>
        <taxon>Leptospirales</taxon>
        <taxon>Leptospiraceae</taxon>
        <taxon>Leptospira</taxon>
    </lineage>
</organism>
<protein>
    <submittedName>
        <fullName evidence="2">Uncharacterized protein</fullName>
    </submittedName>
</protein>
<keyword evidence="3" id="KW-1185">Reference proteome</keyword>
<name>A0A2M9ZVJ4_9LEPT</name>
<accession>A0A2M9ZVJ4</accession>
<reference evidence="2 3" key="1">
    <citation type="submission" date="2017-07" db="EMBL/GenBank/DDBJ databases">
        <title>Leptospira spp. isolated from tropical soils.</title>
        <authorList>
            <person name="Thibeaux R."/>
            <person name="Iraola G."/>
            <person name="Ferres I."/>
            <person name="Bierque E."/>
            <person name="Girault D."/>
            <person name="Soupe-Gilbert M.-E."/>
            <person name="Picardeau M."/>
            <person name="Goarant C."/>
        </authorList>
    </citation>
    <scope>NUCLEOTIDE SEQUENCE [LARGE SCALE GENOMIC DNA]</scope>
    <source>
        <strain evidence="2 3">ES4-C-A1</strain>
    </source>
</reference>
<feature type="region of interest" description="Disordered" evidence="1">
    <location>
        <begin position="27"/>
        <end position="89"/>
    </location>
</feature>
<dbReference type="Proteomes" id="UP000231843">
    <property type="component" value="Unassembled WGS sequence"/>
</dbReference>